<accession>A0A8T0MS37</accession>
<comment type="caution">
    <text evidence="2">The sequence shown here is derived from an EMBL/GenBank/DDBJ whole genome shotgun (WGS) entry which is preliminary data.</text>
</comment>
<dbReference type="PANTHER" id="PTHR33110:SF26">
    <property type="entry name" value="OS10G0550400 PROTEIN"/>
    <property type="match status" value="1"/>
</dbReference>
<dbReference type="PANTHER" id="PTHR33110">
    <property type="entry name" value="F-BOX/KELCH-REPEAT PROTEIN-RELATED"/>
    <property type="match status" value="1"/>
</dbReference>
<protein>
    <recommendedName>
        <fullName evidence="1">KIB1-4 beta-propeller domain-containing protein</fullName>
    </recommendedName>
</protein>
<evidence type="ECO:0000313" key="2">
    <source>
        <dbReference type="EMBL" id="KAG2539498.1"/>
    </source>
</evidence>
<evidence type="ECO:0000259" key="1">
    <source>
        <dbReference type="Pfam" id="PF03478"/>
    </source>
</evidence>
<organism evidence="2 3">
    <name type="scientific">Panicum virgatum</name>
    <name type="common">Blackwell switchgrass</name>
    <dbReference type="NCBI Taxonomy" id="38727"/>
    <lineage>
        <taxon>Eukaryota</taxon>
        <taxon>Viridiplantae</taxon>
        <taxon>Streptophyta</taxon>
        <taxon>Embryophyta</taxon>
        <taxon>Tracheophyta</taxon>
        <taxon>Spermatophyta</taxon>
        <taxon>Magnoliopsida</taxon>
        <taxon>Liliopsida</taxon>
        <taxon>Poales</taxon>
        <taxon>Poaceae</taxon>
        <taxon>PACMAD clade</taxon>
        <taxon>Panicoideae</taxon>
        <taxon>Panicodae</taxon>
        <taxon>Paniceae</taxon>
        <taxon>Panicinae</taxon>
        <taxon>Panicum</taxon>
        <taxon>Panicum sect. Hiantes</taxon>
    </lineage>
</organism>
<name>A0A8T0MS37_PANVG</name>
<sequence>MQRVESRRIVFPCGPRRRAARRWRRPYPGISRARPRRLNPADHIIAALAPHLRFADHLAHRIVCRSWRRSCRLIGRAPPPFPWLMLPPPAAGGPAPGPGTPQSRVFYDIPGGRSYAYPVPASYRYVASRGGWLVLAASDPPRRLVVLNPITGMRLVVSWPFGEDPAEGFHAVLTASLADPACFLAVATDKLVKYCRPTLGGDWASLRAPGFRDDTACSDLGPRVMRRKLWRTDLAAAEPKVERRDTAFVLPPGERWRHYLVESLGHVLLVVSDDHHKRIGLYRLNWDARLWVPMPANEWPRRWPSAAAGRLPGTVLVVRQPWRSTFVHMGLNFCGDVGGEQPWFWTESLLGAGLDDDQLVMRKTVPQRPGKFITGDSFWFFL</sequence>
<feature type="domain" description="KIB1-4 beta-propeller" evidence="1">
    <location>
        <begin position="106"/>
        <end position="293"/>
    </location>
</feature>
<proteinExistence type="predicted"/>
<dbReference type="AlphaFoldDB" id="A0A8T0MS37"/>
<reference evidence="2" key="1">
    <citation type="submission" date="2020-05" db="EMBL/GenBank/DDBJ databases">
        <title>WGS assembly of Panicum virgatum.</title>
        <authorList>
            <person name="Lovell J.T."/>
            <person name="Jenkins J."/>
            <person name="Shu S."/>
            <person name="Juenger T.E."/>
            <person name="Schmutz J."/>
        </authorList>
    </citation>
    <scope>NUCLEOTIDE SEQUENCE</scope>
    <source>
        <strain evidence="2">AP13</strain>
    </source>
</reference>
<evidence type="ECO:0000313" key="3">
    <source>
        <dbReference type="Proteomes" id="UP000823388"/>
    </source>
</evidence>
<keyword evidence="3" id="KW-1185">Reference proteome</keyword>
<dbReference type="EMBL" id="CM029054">
    <property type="protein sequence ID" value="KAG2539498.1"/>
    <property type="molecule type" value="Genomic_DNA"/>
</dbReference>
<dbReference type="InterPro" id="IPR005174">
    <property type="entry name" value="KIB1-4_b-propeller"/>
</dbReference>
<dbReference type="Proteomes" id="UP000823388">
    <property type="component" value="Chromosome 9N"/>
</dbReference>
<gene>
    <name evidence="2" type="ORF">PVAP13_9NG479100</name>
</gene>
<dbReference type="Pfam" id="PF03478">
    <property type="entry name" value="Beta-prop_KIB1-4"/>
    <property type="match status" value="1"/>
</dbReference>